<evidence type="ECO:0008006" key="7">
    <source>
        <dbReference type="Google" id="ProtNLM"/>
    </source>
</evidence>
<comment type="caution">
    <text evidence="5">The sequence shown here is derived from an EMBL/GenBank/DDBJ whole genome shotgun (WGS) entry which is preliminary data.</text>
</comment>
<proteinExistence type="inferred from homology"/>
<dbReference type="Gene3D" id="3.30.420.40">
    <property type="match status" value="2"/>
</dbReference>
<keyword evidence="2 4" id="KW-0067">ATP-binding</keyword>
<organism evidence="5 6">
    <name type="scientific">Catenuloplanes nepalensis</name>
    <dbReference type="NCBI Taxonomy" id="587533"/>
    <lineage>
        <taxon>Bacteria</taxon>
        <taxon>Bacillati</taxon>
        <taxon>Actinomycetota</taxon>
        <taxon>Actinomycetes</taxon>
        <taxon>Micromonosporales</taxon>
        <taxon>Micromonosporaceae</taxon>
        <taxon>Catenuloplanes</taxon>
    </lineage>
</organism>
<dbReference type="RefSeq" id="WP_306833347.1">
    <property type="nucleotide sequence ID" value="NZ_JAUSRA010000001.1"/>
</dbReference>
<dbReference type="Pfam" id="PF00012">
    <property type="entry name" value="HSP70"/>
    <property type="match status" value="1"/>
</dbReference>
<name>A0ABT9MYV9_9ACTN</name>
<dbReference type="Proteomes" id="UP001240984">
    <property type="component" value="Unassembled WGS sequence"/>
</dbReference>
<protein>
    <recommendedName>
        <fullName evidence="7">Hsp70 protein</fullName>
    </recommendedName>
</protein>
<dbReference type="InterPro" id="IPR043129">
    <property type="entry name" value="ATPase_NBD"/>
</dbReference>
<evidence type="ECO:0000256" key="2">
    <source>
        <dbReference type="ARBA" id="ARBA00022840"/>
    </source>
</evidence>
<dbReference type="PRINTS" id="PR00301">
    <property type="entry name" value="HEATSHOCK70"/>
</dbReference>
<keyword evidence="3" id="KW-0143">Chaperone</keyword>
<dbReference type="EMBL" id="JAUSRA010000001">
    <property type="protein sequence ID" value="MDP9796628.1"/>
    <property type="molecule type" value="Genomic_DNA"/>
</dbReference>
<accession>A0ABT9MYV9</accession>
<evidence type="ECO:0000256" key="3">
    <source>
        <dbReference type="ARBA" id="ARBA00023186"/>
    </source>
</evidence>
<dbReference type="Gene3D" id="3.90.640.10">
    <property type="entry name" value="Actin, Chain A, domain 4"/>
    <property type="match status" value="1"/>
</dbReference>
<evidence type="ECO:0000256" key="4">
    <source>
        <dbReference type="RuleBase" id="RU003322"/>
    </source>
</evidence>
<sequence length="587" mass="61036">MHLAIDLGTSTTVAMSGAPPEALIIDSAVAVTAEGTMLTGADVGTADPRSVEPHPKLRVLDGVVRAGGRELPVGYTLGAILHRAGAGDRAVTLTHPAAWGPAQLAALTEATAWARPAAVRMVPEPIAAAFHLVSTLGRPVPPDHGIAIYDLGAGTFDITVVRQGPAGLSIAATDGLADVSGLHLDAIVVGTARRLTVDTAPDVWSRLEDPRTPDDHRARRQLWAAARTAREELSSQPAAWLPVPMLAAPVEIGRAGFEAEATPLLERTVALTVATMQRSGVPVAGVLPVGGGTRTPLVATLLHRALGVAPITVEAPELVVARGASAMPWPPADSATAPGSAAGPVPAPVSAPPAVPGQFGAAVVPGQFGAAAVAGQFGAPVVAPVPGHWQQPAPWQAAPVPGYPRIEAIEIATDGGVGITLRWIEREPDEDGGGGTHEEPRFLAVDGRVQVFGTADGLVAFLHGDTAHDLRDRPGFAEFAGWATPPALFPAPEHRYGLDLVVTNLAGGRDEWIPELLLGAAALARDLSYALDQDVWTLLAPGSLLDDFDEALRRNSRWKLRGFDPALLIAHWTQVIDELGDTIEFRP</sequence>
<dbReference type="SUPFAM" id="SSF53067">
    <property type="entry name" value="Actin-like ATPase domain"/>
    <property type="match status" value="2"/>
</dbReference>
<evidence type="ECO:0000313" key="5">
    <source>
        <dbReference type="EMBL" id="MDP9796628.1"/>
    </source>
</evidence>
<evidence type="ECO:0000256" key="1">
    <source>
        <dbReference type="ARBA" id="ARBA00022741"/>
    </source>
</evidence>
<evidence type="ECO:0000313" key="6">
    <source>
        <dbReference type="Proteomes" id="UP001240984"/>
    </source>
</evidence>
<keyword evidence="6" id="KW-1185">Reference proteome</keyword>
<dbReference type="PANTHER" id="PTHR19375">
    <property type="entry name" value="HEAT SHOCK PROTEIN 70KDA"/>
    <property type="match status" value="1"/>
</dbReference>
<comment type="similarity">
    <text evidence="4">Belongs to the heat shock protein 70 family.</text>
</comment>
<keyword evidence="1 4" id="KW-0547">Nucleotide-binding</keyword>
<gene>
    <name evidence="5" type="ORF">J2S43_005140</name>
</gene>
<reference evidence="5 6" key="1">
    <citation type="submission" date="2023-07" db="EMBL/GenBank/DDBJ databases">
        <title>Sequencing the genomes of 1000 actinobacteria strains.</title>
        <authorList>
            <person name="Klenk H.-P."/>
        </authorList>
    </citation>
    <scope>NUCLEOTIDE SEQUENCE [LARGE SCALE GENOMIC DNA]</scope>
    <source>
        <strain evidence="5 6">DSM 44710</strain>
    </source>
</reference>
<dbReference type="InterPro" id="IPR013126">
    <property type="entry name" value="Hsp_70_fam"/>
</dbReference>